<gene>
    <name evidence="1" type="ORF">SBF1_2700010</name>
</gene>
<protein>
    <submittedName>
        <fullName evidence="1">Uncharacterized protein</fullName>
    </submittedName>
</protein>
<dbReference type="InterPro" id="IPR029063">
    <property type="entry name" value="SAM-dependent_MTases_sf"/>
</dbReference>
<dbReference type="PANTHER" id="PTHR38451">
    <property type="entry name" value="TRNA (ADENINE(22)-N(1))-METHYLTRANSFERASE"/>
    <property type="match status" value="1"/>
</dbReference>
<dbReference type="Proteomes" id="UP000238916">
    <property type="component" value="Unassembled WGS sequence"/>
</dbReference>
<dbReference type="Pfam" id="PF12847">
    <property type="entry name" value="Methyltransf_18"/>
    <property type="match status" value="1"/>
</dbReference>
<dbReference type="EMBL" id="OMOF01000191">
    <property type="protein sequence ID" value="SPF42990.1"/>
    <property type="molecule type" value="Genomic_DNA"/>
</dbReference>
<dbReference type="PANTHER" id="PTHR38451:SF1">
    <property type="entry name" value="TRNA (ADENINE(22)-N(1))-METHYLTRANSFERASE"/>
    <property type="match status" value="1"/>
</dbReference>
<reference evidence="2" key="1">
    <citation type="submission" date="2018-02" db="EMBL/GenBank/DDBJ databases">
        <authorList>
            <person name="Hausmann B."/>
        </authorList>
    </citation>
    <scope>NUCLEOTIDE SEQUENCE [LARGE SCALE GENOMIC DNA]</scope>
    <source>
        <strain evidence="2">Peat soil MAG SbF1</strain>
    </source>
</reference>
<sequence length="166" mass="19310">MLDILSARPDVLSSVFNLIVQPQGGEGAVRLALLDSGWRLKAEQLVEEEDRIYSVMAFSKEEGWDRAELLKIEHIWNQRLHPLRECGIVLAAEMEFSSIIHKLVWQFGPLILEKRTDLLREQLNEYSGMLSRRREQMKKSHNKEVEAKIKELCDELALVEGLRTWQ</sequence>
<organism evidence="1 2">
    <name type="scientific">Candidatus Desulfosporosinus infrequens</name>
    <dbReference type="NCBI Taxonomy" id="2043169"/>
    <lineage>
        <taxon>Bacteria</taxon>
        <taxon>Bacillati</taxon>
        <taxon>Bacillota</taxon>
        <taxon>Clostridia</taxon>
        <taxon>Eubacteriales</taxon>
        <taxon>Desulfitobacteriaceae</taxon>
        <taxon>Desulfosporosinus</taxon>
    </lineage>
</organism>
<evidence type="ECO:0000313" key="1">
    <source>
        <dbReference type="EMBL" id="SPF42990.1"/>
    </source>
</evidence>
<proteinExistence type="predicted"/>
<dbReference type="Gene3D" id="3.40.50.150">
    <property type="entry name" value="Vaccinia Virus protein VP39"/>
    <property type="match status" value="1"/>
</dbReference>
<evidence type="ECO:0000313" key="2">
    <source>
        <dbReference type="Proteomes" id="UP000238916"/>
    </source>
</evidence>
<name>A0A2U3KTR9_9FIRM</name>
<dbReference type="AlphaFoldDB" id="A0A2U3KTR9"/>
<accession>A0A2U3KTR9</accession>